<dbReference type="EC" id="5.2.1.8" evidence="5"/>
<name>A0ABW3FM38_9HYPH</name>
<sequence length="180" mass="19587">MRILSSIAALLFGITVSFTAFAAEPENTLVLKLKTGDVKIELLPDVAPNHVERIKTLANEGFYDGLKFHRVIEGFMAQTGDPLGNGTGGSKLPDLKEEFSNKAFVRGTLGMARSQNPDSANSQFFIMFDDGSFLNGQYTVFGQVLEGMEHVDQIKKGSRAANGTVDNPDTIVQMRTADKL</sequence>
<dbReference type="SUPFAM" id="SSF50891">
    <property type="entry name" value="Cyclophilin-like"/>
    <property type="match status" value="1"/>
</dbReference>
<dbReference type="Pfam" id="PF00160">
    <property type="entry name" value="Pro_isomerase"/>
    <property type="match status" value="1"/>
</dbReference>
<dbReference type="InterPro" id="IPR020892">
    <property type="entry name" value="Cyclophilin-type_PPIase_CS"/>
</dbReference>
<dbReference type="PRINTS" id="PR00153">
    <property type="entry name" value="CSAPPISMRASE"/>
</dbReference>
<organism evidence="7 8">
    <name type="scientific">Pseudahrensia aquimaris</name>
    <dbReference type="NCBI Taxonomy" id="744461"/>
    <lineage>
        <taxon>Bacteria</taxon>
        <taxon>Pseudomonadati</taxon>
        <taxon>Pseudomonadota</taxon>
        <taxon>Alphaproteobacteria</taxon>
        <taxon>Hyphomicrobiales</taxon>
        <taxon>Ahrensiaceae</taxon>
        <taxon>Pseudahrensia</taxon>
    </lineage>
</organism>
<accession>A0ABW3FM38</accession>
<evidence type="ECO:0000313" key="7">
    <source>
        <dbReference type="EMBL" id="MFD0917924.1"/>
    </source>
</evidence>
<gene>
    <name evidence="7" type="ORF">ACFQ14_16075</name>
</gene>
<protein>
    <recommendedName>
        <fullName evidence="5">Peptidyl-prolyl cis-trans isomerase</fullName>
        <shortName evidence="5">PPIase</shortName>
        <ecNumber evidence="5">5.2.1.8</ecNumber>
    </recommendedName>
</protein>
<evidence type="ECO:0000259" key="6">
    <source>
        <dbReference type="PROSITE" id="PS50072"/>
    </source>
</evidence>
<dbReference type="Gene3D" id="2.40.100.10">
    <property type="entry name" value="Cyclophilin-like"/>
    <property type="match status" value="1"/>
</dbReference>
<dbReference type="InterPro" id="IPR002130">
    <property type="entry name" value="Cyclophilin-type_PPIase_dom"/>
</dbReference>
<dbReference type="PANTHER" id="PTHR45625">
    <property type="entry name" value="PEPTIDYL-PROLYL CIS-TRANS ISOMERASE-RELATED"/>
    <property type="match status" value="1"/>
</dbReference>
<dbReference type="InterPro" id="IPR029000">
    <property type="entry name" value="Cyclophilin-like_dom_sf"/>
</dbReference>
<keyword evidence="4 5" id="KW-0413">Isomerase</keyword>
<dbReference type="InterPro" id="IPR024936">
    <property type="entry name" value="Cyclophilin-type_PPIase"/>
</dbReference>
<keyword evidence="5" id="KW-0732">Signal</keyword>
<comment type="similarity">
    <text evidence="2 5">Belongs to the cyclophilin-type PPIase family.</text>
</comment>
<evidence type="ECO:0000256" key="2">
    <source>
        <dbReference type="ARBA" id="ARBA00007365"/>
    </source>
</evidence>
<evidence type="ECO:0000313" key="8">
    <source>
        <dbReference type="Proteomes" id="UP001597101"/>
    </source>
</evidence>
<keyword evidence="3 5" id="KW-0697">Rotamase</keyword>
<dbReference type="GO" id="GO:0003755">
    <property type="term" value="F:peptidyl-prolyl cis-trans isomerase activity"/>
    <property type="evidence" value="ECO:0007669"/>
    <property type="project" value="UniProtKB-EC"/>
</dbReference>
<dbReference type="Proteomes" id="UP001597101">
    <property type="component" value="Unassembled WGS sequence"/>
</dbReference>
<dbReference type="InterPro" id="IPR044666">
    <property type="entry name" value="Cyclophilin_A-like"/>
</dbReference>
<dbReference type="CDD" id="cd00317">
    <property type="entry name" value="cyclophilin"/>
    <property type="match status" value="1"/>
</dbReference>
<keyword evidence="8" id="KW-1185">Reference proteome</keyword>
<dbReference type="PROSITE" id="PS00170">
    <property type="entry name" value="CSA_PPIASE_1"/>
    <property type="match status" value="1"/>
</dbReference>
<dbReference type="PROSITE" id="PS50072">
    <property type="entry name" value="CSA_PPIASE_2"/>
    <property type="match status" value="1"/>
</dbReference>
<comment type="catalytic activity">
    <reaction evidence="5">
        <text>[protein]-peptidylproline (omega=180) = [protein]-peptidylproline (omega=0)</text>
        <dbReference type="Rhea" id="RHEA:16237"/>
        <dbReference type="Rhea" id="RHEA-COMP:10747"/>
        <dbReference type="Rhea" id="RHEA-COMP:10748"/>
        <dbReference type="ChEBI" id="CHEBI:83833"/>
        <dbReference type="ChEBI" id="CHEBI:83834"/>
        <dbReference type="EC" id="5.2.1.8"/>
    </reaction>
</comment>
<dbReference type="PIRSF" id="PIRSF001467">
    <property type="entry name" value="Peptidylpro_ismrse"/>
    <property type="match status" value="1"/>
</dbReference>
<feature type="domain" description="PPIase cyclophilin-type" evidence="6">
    <location>
        <begin position="36"/>
        <end position="179"/>
    </location>
</feature>
<comment type="caution">
    <text evidence="7">The sequence shown here is derived from an EMBL/GenBank/DDBJ whole genome shotgun (WGS) entry which is preliminary data.</text>
</comment>
<reference evidence="8" key="1">
    <citation type="journal article" date="2019" name="Int. J. Syst. Evol. Microbiol.">
        <title>The Global Catalogue of Microorganisms (GCM) 10K type strain sequencing project: providing services to taxonomists for standard genome sequencing and annotation.</title>
        <authorList>
            <consortium name="The Broad Institute Genomics Platform"/>
            <consortium name="The Broad Institute Genome Sequencing Center for Infectious Disease"/>
            <person name="Wu L."/>
            <person name="Ma J."/>
        </authorList>
    </citation>
    <scope>NUCLEOTIDE SEQUENCE [LARGE SCALE GENOMIC DNA]</scope>
    <source>
        <strain evidence="8">CCUG 60023</strain>
    </source>
</reference>
<feature type="chain" id="PRO_5045002096" description="Peptidyl-prolyl cis-trans isomerase" evidence="5">
    <location>
        <begin position="23"/>
        <end position="180"/>
    </location>
</feature>
<evidence type="ECO:0000256" key="3">
    <source>
        <dbReference type="ARBA" id="ARBA00023110"/>
    </source>
</evidence>
<feature type="signal peptide" evidence="5">
    <location>
        <begin position="1"/>
        <end position="22"/>
    </location>
</feature>
<evidence type="ECO:0000256" key="1">
    <source>
        <dbReference type="ARBA" id="ARBA00002388"/>
    </source>
</evidence>
<proteinExistence type="inferred from homology"/>
<evidence type="ECO:0000256" key="5">
    <source>
        <dbReference type="RuleBase" id="RU363019"/>
    </source>
</evidence>
<comment type="function">
    <text evidence="1 5">PPIases accelerate the folding of proteins. It catalyzes the cis-trans isomerization of proline imidic peptide bonds in oligopeptides.</text>
</comment>
<dbReference type="PANTHER" id="PTHR45625:SF4">
    <property type="entry name" value="PEPTIDYLPROLYL ISOMERASE DOMAIN AND WD REPEAT-CONTAINING PROTEIN 1"/>
    <property type="match status" value="1"/>
</dbReference>
<dbReference type="EMBL" id="JBHTJV010000026">
    <property type="protein sequence ID" value="MFD0917924.1"/>
    <property type="molecule type" value="Genomic_DNA"/>
</dbReference>
<dbReference type="RefSeq" id="WP_377213779.1">
    <property type="nucleotide sequence ID" value="NZ_JBHTJV010000026.1"/>
</dbReference>
<evidence type="ECO:0000256" key="4">
    <source>
        <dbReference type="ARBA" id="ARBA00023235"/>
    </source>
</evidence>